<reference evidence="1" key="1">
    <citation type="submission" date="2020-04" db="EMBL/GenBank/DDBJ databases">
        <authorList>
            <person name="Chiriac C."/>
            <person name="Salcher M."/>
            <person name="Ghai R."/>
            <person name="Kavagutti S V."/>
        </authorList>
    </citation>
    <scope>NUCLEOTIDE SEQUENCE</scope>
</reference>
<name>A0A6J5KQ86_9CAUD</name>
<sequence length="174" mass="18836">MGLLDHFHADHEPANPAEATFLGKTAPLRSGDQTNGLYKAERLWRSASRGGKSIGIGAARDLIGEIVHSKQAENFPGIEKVREAYKPENIQLMRRDEIGGIAATHKSGLMRFSPTGLTLGAVTHEASHLLHQGQFGHDWPMARAHGYLAHHFIGTEDAKALGEAYARGGIDLGK</sequence>
<proteinExistence type="predicted"/>
<dbReference type="EMBL" id="LR796175">
    <property type="protein sequence ID" value="CAB4124061.1"/>
    <property type="molecule type" value="Genomic_DNA"/>
</dbReference>
<evidence type="ECO:0000313" key="1">
    <source>
        <dbReference type="EMBL" id="CAB4124061.1"/>
    </source>
</evidence>
<accession>A0A6J5KQ86</accession>
<protein>
    <submittedName>
        <fullName evidence="1">Uncharacterized protein</fullName>
    </submittedName>
</protein>
<gene>
    <name evidence="1" type="ORF">UFOVP45_132</name>
</gene>
<organism evidence="1">
    <name type="scientific">uncultured Caudovirales phage</name>
    <dbReference type="NCBI Taxonomy" id="2100421"/>
    <lineage>
        <taxon>Viruses</taxon>
        <taxon>Duplodnaviria</taxon>
        <taxon>Heunggongvirae</taxon>
        <taxon>Uroviricota</taxon>
        <taxon>Caudoviricetes</taxon>
        <taxon>Peduoviridae</taxon>
        <taxon>Maltschvirus</taxon>
        <taxon>Maltschvirus maltsch</taxon>
    </lineage>
</organism>